<name>A0A084QHE2_STAC4</name>
<dbReference type="InParanoid" id="A0A084QHE2"/>
<accession>A0A084QHE2</accession>
<gene>
    <name evidence="1" type="ORF">S40285_01812</name>
</gene>
<keyword evidence="2" id="KW-1185">Reference proteome</keyword>
<dbReference type="EMBL" id="KL660741">
    <property type="protein sequence ID" value="KFA63377.1"/>
    <property type="molecule type" value="Genomic_DNA"/>
</dbReference>
<dbReference type="HOGENOM" id="CLU_1020054_0_0_1"/>
<dbReference type="STRING" id="1283841.A0A084QHE2"/>
<dbReference type="Proteomes" id="UP000028524">
    <property type="component" value="Unassembled WGS sequence"/>
</dbReference>
<proteinExistence type="predicted"/>
<evidence type="ECO:0000313" key="1">
    <source>
        <dbReference type="EMBL" id="KFA63377.1"/>
    </source>
</evidence>
<protein>
    <submittedName>
        <fullName evidence="1">Uncharacterized protein</fullName>
    </submittedName>
</protein>
<evidence type="ECO:0000313" key="2">
    <source>
        <dbReference type="Proteomes" id="UP000028524"/>
    </source>
</evidence>
<reference evidence="1 2" key="1">
    <citation type="journal article" date="2014" name="BMC Genomics">
        <title>Comparative genome sequencing reveals chemotype-specific gene clusters in the toxigenic black mold Stachybotrys.</title>
        <authorList>
            <person name="Semeiks J."/>
            <person name="Borek D."/>
            <person name="Otwinowski Z."/>
            <person name="Grishin N.V."/>
        </authorList>
    </citation>
    <scope>NUCLEOTIDE SEQUENCE [LARGE SCALE GENOMIC DNA]</scope>
    <source>
        <strain evidence="1 2">IBT 40285</strain>
    </source>
</reference>
<organism evidence="1 2">
    <name type="scientific">Stachybotrys chlorohalonatus (strain IBT 40285)</name>
    <dbReference type="NCBI Taxonomy" id="1283841"/>
    <lineage>
        <taxon>Eukaryota</taxon>
        <taxon>Fungi</taxon>
        <taxon>Dikarya</taxon>
        <taxon>Ascomycota</taxon>
        <taxon>Pezizomycotina</taxon>
        <taxon>Sordariomycetes</taxon>
        <taxon>Hypocreomycetidae</taxon>
        <taxon>Hypocreales</taxon>
        <taxon>Stachybotryaceae</taxon>
        <taxon>Stachybotrys</taxon>
    </lineage>
</organism>
<sequence>MAKTASTALLRAKHKADLVMTPIHATPSHAGRSSEPTLTLSSIRGYGNDTQSNSLPRVQGSRMLDVRFLSVYVTDVESANDGTVQKAHVGVRVVDTQSLHDWTVQPRKTPTYNITSYHFVVGEPNKPYEKIPGAFLFGKPEFLSTNQLQRRIGAPFLLGKTLVVSQGSEAQVLKCFGIYLDSLSIQGVNVVETAERSLRTPYNLTLGSLVTHLDIPQARFHVADNGAQFMLRVLLLLAAGDAKEVPSHYKLGFKAIAWDELPRGVSEATAVEE</sequence>
<dbReference type="OrthoDB" id="5953249at2759"/>
<dbReference type="AlphaFoldDB" id="A0A084QHE2"/>